<feature type="transmembrane region" description="Helical" evidence="1">
    <location>
        <begin position="154"/>
        <end position="173"/>
    </location>
</feature>
<feature type="transmembrane region" description="Helical" evidence="1">
    <location>
        <begin position="315"/>
        <end position="335"/>
    </location>
</feature>
<dbReference type="AlphaFoldDB" id="A0A178N102"/>
<gene>
    <name evidence="2" type="ORF">A6A05_07395</name>
</gene>
<feature type="transmembrane region" description="Helical" evidence="1">
    <location>
        <begin position="228"/>
        <end position="244"/>
    </location>
</feature>
<accession>A0A178N102</accession>
<feature type="transmembrane region" description="Helical" evidence="1">
    <location>
        <begin position="366"/>
        <end position="386"/>
    </location>
</feature>
<dbReference type="RefSeq" id="WP_068497497.1">
    <property type="nucleotide sequence ID" value="NZ_LWQU01000065.1"/>
</dbReference>
<organism evidence="2 3">
    <name type="scientific">Magnetospirillum moscoviense</name>
    <dbReference type="NCBI Taxonomy" id="1437059"/>
    <lineage>
        <taxon>Bacteria</taxon>
        <taxon>Pseudomonadati</taxon>
        <taxon>Pseudomonadota</taxon>
        <taxon>Alphaproteobacteria</taxon>
        <taxon>Rhodospirillales</taxon>
        <taxon>Rhodospirillaceae</taxon>
        <taxon>Magnetospirillum</taxon>
    </lineage>
</organism>
<proteinExistence type="predicted"/>
<dbReference type="Proteomes" id="UP000078543">
    <property type="component" value="Unassembled WGS sequence"/>
</dbReference>
<feature type="transmembrane region" description="Helical" evidence="1">
    <location>
        <begin position="123"/>
        <end position="142"/>
    </location>
</feature>
<feature type="transmembrane region" description="Helical" evidence="1">
    <location>
        <begin position="250"/>
        <end position="266"/>
    </location>
</feature>
<evidence type="ECO:0000313" key="3">
    <source>
        <dbReference type="Proteomes" id="UP000078543"/>
    </source>
</evidence>
<evidence type="ECO:0000256" key="1">
    <source>
        <dbReference type="SAM" id="Phobius"/>
    </source>
</evidence>
<keyword evidence="1" id="KW-1133">Transmembrane helix</keyword>
<name>A0A178N102_9PROT</name>
<reference evidence="2 3" key="1">
    <citation type="submission" date="2016-04" db="EMBL/GenBank/DDBJ databases">
        <title>Draft genome sequence of freshwater magnetotactic bacteria Magnetospirillum marisnigri SP-1 and Magnetospirillum moscoviense BB-1.</title>
        <authorList>
            <person name="Koziaeva V."/>
            <person name="Dziuba M.V."/>
            <person name="Ivanov T.M."/>
            <person name="Kuznetsov B."/>
            <person name="Grouzdev D.S."/>
        </authorList>
    </citation>
    <scope>NUCLEOTIDE SEQUENCE [LARGE SCALE GENOMIC DNA]</scope>
    <source>
        <strain evidence="2 3">BB-1</strain>
    </source>
</reference>
<keyword evidence="1" id="KW-0472">Membrane</keyword>
<keyword evidence="3" id="KW-1185">Reference proteome</keyword>
<sequence length="429" mass="44341">MFAGAFMMGAKDRLLPPSVPFRFFVTATLLHVVGWAVLAAGAGDLAGFTGGLGLPLAGLHVITLGVLAMAGMGAAFQMLPVATRRQLGPVWACHLTWVLFTPGVIILSLGLATGLVWALHGGATLTVAGLALFGVLIGRNLMQVSDLPGVTRHAWLAVASLAVLAGLGLLLVVDIDRGFLPDRAAFAAAHAMVAGYGFMGMLAMGFSYVLIPMFVLSQGVPDAVGKRTALLSAVALVLGVGGALAGLGPVSALGALVGLGTVFVYLKAQAAVLKGRMRKRLETFFRLVKAAWVVLPLSLLAAIALALGLAPDITAPLWGLLLVFGWLLSFVTGILQRIMPFLASMHSGANGGKPVLLSHLVWEPALTVHVLCHGGAILLLAVGLSLKSPPVLTAGAVLGLVGAVSFASFTWVMMRRYLAYENAKNKGTP</sequence>
<dbReference type="OrthoDB" id="7346639at2"/>
<feature type="transmembrane region" description="Helical" evidence="1">
    <location>
        <begin position="392"/>
        <end position="414"/>
    </location>
</feature>
<feature type="transmembrane region" description="Helical" evidence="1">
    <location>
        <begin position="287"/>
        <end position="309"/>
    </location>
</feature>
<dbReference type="STRING" id="1437059.A6A05_07395"/>
<keyword evidence="1" id="KW-0812">Transmembrane</keyword>
<dbReference type="EMBL" id="LWQU01000065">
    <property type="protein sequence ID" value="OAN59556.1"/>
    <property type="molecule type" value="Genomic_DNA"/>
</dbReference>
<comment type="caution">
    <text evidence="2">The sequence shown here is derived from an EMBL/GenBank/DDBJ whole genome shotgun (WGS) entry which is preliminary data.</text>
</comment>
<feature type="transmembrane region" description="Helical" evidence="1">
    <location>
        <begin position="21"/>
        <end position="42"/>
    </location>
</feature>
<protein>
    <submittedName>
        <fullName evidence="2">Uncharacterized protein</fullName>
    </submittedName>
</protein>
<feature type="transmembrane region" description="Helical" evidence="1">
    <location>
        <begin position="54"/>
        <end position="76"/>
    </location>
</feature>
<feature type="transmembrane region" description="Helical" evidence="1">
    <location>
        <begin position="193"/>
        <end position="216"/>
    </location>
</feature>
<evidence type="ECO:0000313" key="2">
    <source>
        <dbReference type="EMBL" id="OAN59556.1"/>
    </source>
</evidence>
<feature type="transmembrane region" description="Helical" evidence="1">
    <location>
        <begin position="97"/>
        <end position="117"/>
    </location>
</feature>